<dbReference type="PANTHER" id="PTHR23099:SF0">
    <property type="entry name" value="GERM CELL NUCLEAR ACIDIC PROTEIN"/>
    <property type="match status" value="1"/>
</dbReference>
<keyword evidence="5" id="KW-1185">Reference proteome</keyword>
<feature type="compositionally biased region" description="Polar residues" evidence="2">
    <location>
        <begin position="267"/>
        <end position="278"/>
    </location>
</feature>
<evidence type="ECO:0000259" key="3">
    <source>
        <dbReference type="PROSITE" id="PS50102"/>
    </source>
</evidence>
<feature type="compositionally biased region" description="Polar residues" evidence="2">
    <location>
        <begin position="317"/>
        <end position="326"/>
    </location>
</feature>
<dbReference type="InterPro" id="IPR012677">
    <property type="entry name" value="Nucleotide-bd_a/b_plait_sf"/>
</dbReference>
<evidence type="ECO:0000256" key="1">
    <source>
        <dbReference type="PROSITE-ProRule" id="PRU00176"/>
    </source>
</evidence>
<reference evidence="4 5" key="1">
    <citation type="submission" date="2024-03" db="EMBL/GenBank/DDBJ databases">
        <authorList>
            <person name="Gkanogiannis A."/>
            <person name="Becerra Lopez-Lavalle L."/>
        </authorList>
    </citation>
    <scope>NUCLEOTIDE SEQUENCE [LARGE SCALE GENOMIC DNA]</scope>
</reference>
<proteinExistence type="predicted"/>
<dbReference type="PROSITE" id="PS50102">
    <property type="entry name" value="RRM"/>
    <property type="match status" value="1"/>
</dbReference>
<organism evidence="4 5">
    <name type="scientific">Citrullus colocynthis</name>
    <name type="common">colocynth</name>
    <dbReference type="NCBI Taxonomy" id="252529"/>
    <lineage>
        <taxon>Eukaryota</taxon>
        <taxon>Viridiplantae</taxon>
        <taxon>Streptophyta</taxon>
        <taxon>Embryophyta</taxon>
        <taxon>Tracheophyta</taxon>
        <taxon>Spermatophyta</taxon>
        <taxon>Magnoliopsida</taxon>
        <taxon>eudicotyledons</taxon>
        <taxon>Gunneridae</taxon>
        <taxon>Pentapetalae</taxon>
        <taxon>rosids</taxon>
        <taxon>fabids</taxon>
        <taxon>Cucurbitales</taxon>
        <taxon>Cucurbitaceae</taxon>
        <taxon>Benincaseae</taxon>
        <taxon>Citrullus</taxon>
    </lineage>
</organism>
<feature type="domain" description="RRM" evidence="3">
    <location>
        <begin position="12"/>
        <end position="89"/>
    </location>
</feature>
<feature type="compositionally biased region" description="Polar residues" evidence="2">
    <location>
        <begin position="219"/>
        <end position="228"/>
    </location>
</feature>
<dbReference type="InterPro" id="IPR035979">
    <property type="entry name" value="RBD_domain_sf"/>
</dbReference>
<dbReference type="Pfam" id="PF00076">
    <property type="entry name" value="RRM_1"/>
    <property type="match status" value="1"/>
</dbReference>
<dbReference type="Proteomes" id="UP001642487">
    <property type="component" value="Chromosome 8"/>
</dbReference>
<sequence length="666" mass="73383">MEEEEESASKKMRIYVGGLGAATTEDDLRKVFQSVGGVVDAVDFFRTKSRCFAYVDFFPSSQSSLSKLFSTYNGCAWKGGKLRLEKAKENYLARLRREWEEDAQITDSNVGADMKVVAPEFTEYVTKSEHIQIFFPSLGEVKSLPISGTGTHKYDFPHVEVPPLPVHFCDCEEHNVSAPTGNFKDTKTRDLNAEDGGMDEDEIKMMNAVLNKLFERQEASQSNCNESMAHNDKHNSTTLTDNQLLEDIKEDSDEDNLVLNVVASNCNSKSMPLNSGNKSFKAHGNSKGAARDQKNNSRVQSKKRKYVTSEEFDGNESVPSISTSYGGTDPSYDPARSSRPQAPDQGPLIQPSRSQKSSWKTLIRDKNNVSFSISDILSSVTSANEGQAEAEAEADNLNLAHSTSIRNSDLATAAELGSKTEEIQSQKINVSFTVTDVLPAVPSADQEEAASADLNLAHSTPNRNTDFAADPISKSKSEEIKSVESFPEALCAVPNVTSNKGRGSSWRQKSSWTQLVSEEITSFSITQILPSNPSEKPVQGESDVINVNLSARSETNASKQRDSQCIAEDGSAAIVIRKDETAWNNVKKNEPPAVEENKPSPAQIIDSNLPQSGQRSKLRFLVVQRKKSRDNRSLKYQRMHTDFSNGSCLVTLPELTWDKGVQSQSR</sequence>
<keyword evidence="1" id="KW-0694">RNA-binding</keyword>
<feature type="compositionally biased region" description="Basic and acidic residues" evidence="2">
    <location>
        <begin position="589"/>
        <end position="598"/>
    </location>
</feature>
<dbReference type="Gene3D" id="3.30.70.330">
    <property type="match status" value="1"/>
</dbReference>
<dbReference type="SMART" id="SM00360">
    <property type="entry name" value="RRM"/>
    <property type="match status" value="1"/>
</dbReference>
<accession>A0ABP0Z5C7</accession>
<evidence type="ECO:0000313" key="5">
    <source>
        <dbReference type="Proteomes" id="UP001642487"/>
    </source>
</evidence>
<evidence type="ECO:0000313" key="4">
    <source>
        <dbReference type="EMBL" id="CAK9327886.1"/>
    </source>
</evidence>
<dbReference type="EMBL" id="OZ021742">
    <property type="protein sequence ID" value="CAK9327886.1"/>
    <property type="molecule type" value="Genomic_DNA"/>
</dbReference>
<gene>
    <name evidence="4" type="ORF">CITCOLO1_LOCUS20280</name>
</gene>
<feature type="region of interest" description="Disordered" evidence="2">
    <location>
        <begin position="589"/>
        <end position="609"/>
    </location>
</feature>
<feature type="region of interest" description="Disordered" evidence="2">
    <location>
        <begin position="218"/>
        <end position="238"/>
    </location>
</feature>
<evidence type="ECO:0000256" key="2">
    <source>
        <dbReference type="SAM" id="MobiDB-lite"/>
    </source>
</evidence>
<dbReference type="SUPFAM" id="SSF54928">
    <property type="entry name" value="RNA-binding domain, RBD"/>
    <property type="match status" value="1"/>
</dbReference>
<feature type="region of interest" description="Disordered" evidence="2">
    <location>
        <begin position="267"/>
        <end position="359"/>
    </location>
</feature>
<dbReference type="InterPro" id="IPR000504">
    <property type="entry name" value="RRM_dom"/>
</dbReference>
<name>A0ABP0Z5C7_9ROSI</name>
<protein>
    <recommendedName>
        <fullName evidence="3">RRM domain-containing protein</fullName>
    </recommendedName>
</protein>
<dbReference type="PANTHER" id="PTHR23099">
    <property type="entry name" value="TRANSCRIPTIONAL REGULATOR"/>
    <property type="match status" value="1"/>
</dbReference>